<dbReference type="Pfam" id="PF02146">
    <property type="entry name" value="SIR2"/>
    <property type="match status" value="1"/>
</dbReference>
<dbReference type="InterPro" id="IPR003000">
    <property type="entry name" value="Sirtuin"/>
</dbReference>
<dbReference type="OrthoDB" id="9800582at2"/>
<dbReference type="InterPro" id="IPR026590">
    <property type="entry name" value="Ssirtuin_cat_dom"/>
</dbReference>
<evidence type="ECO:0000256" key="1">
    <source>
        <dbReference type="ARBA" id="ARBA00012928"/>
    </source>
</evidence>
<dbReference type="Gene3D" id="3.40.50.1220">
    <property type="entry name" value="TPP-binding domain"/>
    <property type="match status" value="1"/>
</dbReference>
<accession>A0A0R1V3E0</accession>
<dbReference type="InterPro" id="IPR029035">
    <property type="entry name" value="DHS-like_NAD/FAD-binding_dom"/>
</dbReference>
<gene>
    <name evidence="6" type="ORF">FD50_GL002323</name>
</gene>
<proteinExistence type="predicted"/>
<dbReference type="GeneID" id="98307275"/>
<feature type="active site" description="Proton acceptor" evidence="4">
    <location>
        <position position="113"/>
    </location>
</feature>
<organism evidence="6 7">
    <name type="scientific">Liquorilactobacillus satsumensis DSM 16230 = JCM 12392</name>
    <dbReference type="NCBI Taxonomy" id="1423801"/>
    <lineage>
        <taxon>Bacteria</taxon>
        <taxon>Bacillati</taxon>
        <taxon>Bacillota</taxon>
        <taxon>Bacilli</taxon>
        <taxon>Lactobacillales</taxon>
        <taxon>Lactobacillaceae</taxon>
        <taxon>Liquorilactobacillus</taxon>
    </lineage>
</organism>
<keyword evidence="2" id="KW-0808">Transferase</keyword>
<evidence type="ECO:0000259" key="5">
    <source>
        <dbReference type="PROSITE" id="PS50305"/>
    </source>
</evidence>
<protein>
    <recommendedName>
        <fullName evidence="1">protein acetyllysine N-acetyltransferase</fullName>
        <ecNumber evidence="1">2.3.1.286</ecNumber>
    </recommendedName>
</protein>
<dbReference type="GO" id="GO:0046872">
    <property type="term" value="F:metal ion binding"/>
    <property type="evidence" value="ECO:0007669"/>
    <property type="project" value="UniProtKB-KW"/>
</dbReference>
<dbReference type="STRING" id="1423801.FD50_GL002323"/>
<dbReference type="EMBL" id="AZFQ01000016">
    <property type="protein sequence ID" value="KRM00081.1"/>
    <property type="molecule type" value="Genomic_DNA"/>
</dbReference>
<dbReference type="AlphaFoldDB" id="A0A0R1V3E0"/>
<evidence type="ECO:0000313" key="7">
    <source>
        <dbReference type="Proteomes" id="UP000051166"/>
    </source>
</evidence>
<keyword evidence="4" id="KW-0862">Zinc</keyword>
<name>A0A0R1V3E0_9LACO</name>
<evidence type="ECO:0000313" key="6">
    <source>
        <dbReference type="EMBL" id="KRM00081.1"/>
    </source>
</evidence>
<feature type="domain" description="Deacetylase sirtuin-type" evidence="5">
    <location>
        <begin position="1"/>
        <end position="230"/>
    </location>
</feature>
<dbReference type="PROSITE" id="PS50305">
    <property type="entry name" value="SIRTUIN"/>
    <property type="match status" value="1"/>
</dbReference>
<keyword evidence="7" id="KW-1185">Reference proteome</keyword>
<dbReference type="RefSeq" id="WP_056959839.1">
    <property type="nucleotide sequence ID" value="NZ_AZFQ01000016.1"/>
</dbReference>
<dbReference type="Gene3D" id="3.30.1600.10">
    <property type="entry name" value="SIR2/SIRT2 'Small Domain"/>
    <property type="match status" value="1"/>
</dbReference>
<dbReference type="InterPro" id="IPR026591">
    <property type="entry name" value="Sirtuin_cat_small_dom_sf"/>
</dbReference>
<feature type="binding site" evidence="4">
    <location>
        <position position="124"/>
    </location>
    <ligand>
        <name>Zn(2+)</name>
        <dbReference type="ChEBI" id="CHEBI:29105"/>
    </ligand>
</feature>
<dbReference type="GO" id="GO:0017136">
    <property type="term" value="F:histone deacetylase activity, NAD-dependent"/>
    <property type="evidence" value="ECO:0007669"/>
    <property type="project" value="TreeGrafter"/>
</dbReference>
<dbReference type="PANTHER" id="PTHR11085">
    <property type="entry name" value="NAD-DEPENDENT PROTEIN DEACYLASE SIRTUIN-5, MITOCHONDRIAL-RELATED"/>
    <property type="match status" value="1"/>
</dbReference>
<sequence>MQLNDEIARSKQLLFLTGAGVSTASGIPDYRSKNGLYAGKESPEYLLSLTCLKQQPELFYRFVSQKMYYPAAQPNIIHRQMALATQKRRAGIITQNVDGLHTKAGAKNVIEFHGNLYHVTCQRCGQKVPYTDYLNQGMRHACGGILRPEIVLYEEQLAPEVVEQAVAAVAQADLIIVCGTSLQVYPFAGLLDYRRPDAHLIAINREQLKLPQGSRQLRMDAATVFAQLIF</sequence>
<evidence type="ECO:0000256" key="2">
    <source>
        <dbReference type="ARBA" id="ARBA00022679"/>
    </source>
</evidence>
<keyword evidence="4" id="KW-0479">Metal-binding</keyword>
<feature type="binding site" evidence="4">
    <location>
        <position position="121"/>
    </location>
    <ligand>
        <name>Zn(2+)</name>
        <dbReference type="ChEBI" id="CHEBI:29105"/>
    </ligand>
</feature>
<dbReference type="NCBIfam" id="NF001752">
    <property type="entry name" value="PRK00481.1-1"/>
    <property type="match status" value="1"/>
</dbReference>
<evidence type="ECO:0000256" key="4">
    <source>
        <dbReference type="PROSITE-ProRule" id="PRU00236"/>
    </source>
</evidence>
<dbReference type="InterPro" id="IPR050134">
    <property type="entry name" value="NAD-dep_sirtuin_deacylases"/>
</dbReference>
<feature type="binding site" evidence="4">
    <location>
        <position position="142"/>
    </location>
    <ligand>
        <name>Zn(2+)</name>
        <dbReference type="ChEBI" id="CHEBI:29105"/>
    </ligand>
</feature>
<keyword evidence="3" id="KW-0520">NAD</keyword>
<dbReference type="GO" id="GO:0070403">
    <property type="term" value="F:NAD+ binding"/>
    <property type="evidence" value="ECO:0007669"/>
    <property type="project" value="InterPro"/>
</dbReference>
<dbReference type="SUPFAM" id="SSF52467">
    <property type="entry name" value="DHS-like NAD/FAD-binding domain"/>
    <property type="match status" value="1"/>
</dbReference>
<feature type="binding site" evidence="4">
    <location>
        <position position="140"/>
    </location>
    <ligand>
        <name>Zn(2+)</name>
        <dbReference type="ChEBI" id="CHEBI:29105"/>
    </ligand>
</feature>
<comment type="caution">
    <text evidence="6">The sequence shown here is derived from an EMBL/GenBank/DDBJ whole genome shotgun (WGS) entry which is preliminary data.</text>
</comment>
<dbReference type="Proteomes" id="UP000051166">
    <property type="component" value="Unassembled WGS sequence"/>
</dbReference>
<dbReference type="PANTHER" id="PTHR11085:SF4">
    <property type="entry name" value="NAD-DEPENDENT PROTEIN DEACYLASE"/>
    <property type="match status" value="1"/>
</dbReference>
<evidence type="ECO:0000256" key="3">
    <source>
        <dbReference type="ARBA" id="ARBA00023027"/>
    </source>
</evidence>
<dbReference type="EC" id="2.3.1.286" evidence="1"/>
<reference evidence="6 7" key="1">
    <citation type="journal article" date="2015" name="Genome Announc.">
        <title>Expanding the biotechnology potential of lactobacilli through comparative genomics of 213 strains and associated genera.</title>
        <authorList>
            <person name="Sun Z."/>
            <person name="Harris H.M."/>
            <person name="McCann A."/>
            <person name="Guo C."/>
            <person name="Argimon S."/>
            <person name="Zhang W."/>
            <person name="Yang X."/>
            <person name="Jeffery I.B."/>
            <person name="Cooney J.C."/>
            <person name="Kagawa T.F."/>
            <person name="Liu W."/>
            <person name="Song Y."/>
            <person name="Salvetti E."/>
            <person name="Wrobel A."/>
            <person name="Rasinkangas P."/>
            <person name="Parkhill J."/>
            <person name="Rea M.C."/>
            <person name="O'Sullivan O."/>
            <person name="Ritari J."/>
            <person name="Douillard F.P."/>
            <person name="Paul Ross R."/>
            <person name="Yang R."/>
            <person name="Briner A.E."/>
            <person name="Felis G.E."/>
            <person name="de Vos W.M."/>
            <person name="Barrangou R."/>
            <person name="Klaenhammer T.R."/>
            <person name="Caufield P.W."/>
            <person name="Cui Y."/>
            <person name="Zhang H."/>
            <person name="O'Toole P.W."/>
        </authorList>
    </citation>
    <scope>NUCLEOTIDE SEQUENCE [LARGE SCALE GENOMIC DNA]</scope>
    <source>
        <strain evidence="6 7">DSM 16230</strain>
    </source>
</reference>
<dbReference type="PATRIC" id="fig|1423801.4.peg.2375"/>